<comment type="caution">
    <text evidence="1">The sequence shown here is derived from an EMBL/GenBank/DDBJ whole genome shotgun (WGS) entry which is preliminary data.</text>
</comment>
<dbReference type="EMBL" id="BLXT01002301">
    <property type="protein sequence ID" value="GFN92962.1"/>
    <property type="molecule type" value="Genomic_DNA"/>
</dbReference>
<dbReference type="AlphaFoldDB" id="A0AAV3ZES8"/>
<keyword evidence="2" id="KW-1185">Reference proteome</keyword>
<protein>
    <submittedName>
        <fullName evidence="1">Uncharacterized protein</fullName>
    </submittedName>
</protein>
<proteinExistence type="predicted"/>
<reference evidence="1 2" key="1">
    <citation type="journal article" date="2021" name="Elife">
        <title>Chloroplast acquisition without the gene transfer in kleptoplastic sea slugs, Plakobranchus ocellatus.</title>
        <authorList>
            <person name="Maeda T."/>
            <person name="Takahashi S."/>
            <person name="Yoshida T."/>
            <person name="Shimamura S."/>
            <person name="Takaki Y."/>
            <person name="Nagai Y."/>
            <person name="Toyoda A."/>
            <person name="Suzuki Y."/>
            <person name="Arimoto A."/>
            <person name="Ishii H."/>
            <person name="Satoh N."/>
            <person name="Nishiyama T."/>
            <person name="Hasebe M."/>
            <person name="Maruyama T."/>
            <person name="Minagawa J."/>
            <person name="Obokata J."/>
            <person name="Shigenobu S."/>
        </authorList>
    </citation>
    <scope>NUCLEOTIDE SEQUENCE [LARGE SCALE GENOMIC DNA]</scope>
</reference>
<organism evidence="1 2">
    <name type="scientific">Plakobranchus ocellatus</name>
    <dbReference type="NCBI Taxonomy" id="259542"/>
    <lineage>
        <taxon>Eukaryota</taxon>
        <taxon>Metazoa</taxon>
        <taxon>Spiralia</taxon>
        <taxon>Lophotrochozoa</taxon>
        <taxon>Mollusca</taxon>
        <taxon>Gastropoda</taxon>
        <taxon>Heterobranchia</taxon>
        <taxon>Euthyneura</taxon>
        <taxon>Panpulmonata</taxon>
        <taxon>Sacoglossa</taxon>
        <taxon>Placobranchoidea</taxon>
        <taxon>Plakobranchidae</taxon>
        <taxon>Plakobranchus</taxon>
    </lineage>
</organism>
<sequence length="86" mass="9367">MAEQADTGSATLEQSLQENAGSGDTAEAALAFLLDLLSLIVSLLVSSNRVPPLELMSRQALRSAAKSDQFWWSMLHAVKVFFRQSL</sequence>
<evidence type="ECO:0000313" key="2">
    <source>
        <dbReference type="Proteomes" id="UP000735302"/>
    </source>
</evidence>
<name>A0AAV3ZES8_9GAST</name>
<gene>
    <name evidence="1" type="ORF">PoB_001946800</name>
</gene>
<dbReference type="Proteomes" id="UP000735302">
    <property type="component" value="Unassembled WGS sequence"/>
</dbReference>
<accession>A0AAV3ZES8</accession>
<evidence type="ECO:0000313" key="1">
    <source>
        <dbReference type="EMBL" id="GFN92962.1"/>
    </source>
</evidence>